<accession>A0A382N085</accession>
<evidence type="ECO:0000313" key="3">
    <source>
        <dbReference type="EMBL" id="SVC53122.1"/>
    </source>
</evidence>
<dbReference type="InterPro" id="IPR008979">
    <property type="entry name" value="Galactose-bd-like_sf"/>
</dbReference>
<gene>
    <name evidence="3" type="ORF">METZ01_LOCUS305976</name>
</gene>
<dbReference type="Gene3D" id="2.60.120.260">
    <property type="entry name" value="Galactose-binding domain-like"/>
    <property type="match status" value="1"/>
</dbReference>
<reference evidence="3" key="1">
    <citation type="submission" date="2018-05" db="EMBL/GenBank/DDBJ databases">
        <authorList>
            <person name="Lanie J.A."/>
            <person name="Ng W.-L."/>
            <person name="Kazmierczak K.M."/>
            <person name="Andrzejewski T.M."/>
            <person name="Davidsen T.M."/>
            <person name="Wayne K.J."/>
            <person name="Tettelin H."/>
            <person name="Glass J.I."/>
            <person name="Rusch D."/>
            <person name="Podicherti R."/>
            <person name="Tsui H.-C.T."/>
            <person name="Winkler M.E."/>
        </authorList>
    </citation>
    <scope>NUCLEOTIDE SEQUENCE</scope>
</reference>
<organism evidence="3">
    <name type="scientific">marine metagenome</name>
    <dbReference type="NCBI Taxonomy" id="408172"/>
    <lineage>
        <taxon>unclassified sequences</taxon>
        <taxon>metagenomes</taxon>
        <taxon>ecological metagenomes</taxon>
    </lineage>
</organism>
<feature type="domain" description="Xaa-Pro dipeptidyl-peptidase C-terminal" evidence="2">
    <location>
        <begin position="18"/>
        <end position="63"/>
    </location>
</feature>
<dbReference type="EMBL" id="UINC01096328">
    <property type="protein sequence ID" value="SVC53122.1"/>
    <property type="molecule type" value="Genomic_DNA"/>
</dbReference>
<sequence length="92" mass="10403">VALRKLNPELSTPYRPYHSHDEEQKLTPGEIVPVQVEIWATSMVFKAGHRIRLDVQPHDGQHYFAAYALGNNTIYTGGDRASYILLPFVPAK</sequence>
<feature type="region of interest" description="Disordered" evidence="1">
    <location>
        <begin position="1"/>
        <end position="26"/>
    </location>
</feature>
<evidence type="ECO:0000259" key="2">
    <source>
        <dbReference type="Pfam" id="PF08530"/>
    </source>
</evidence>
<feature type="non-terminal residue" evidence="3">
    <location>
        <position position="1"/>
    </location>
</feature>
<dbReference type="SUPFAM" id="SSF49785">
    <property type="entry name" value="Galactose-binding domain-like"/>
    <property type="match status" value="1"/>
</dbReference>
<dbReference type="GO" id="GO:0008239">
    <property type="term" value="F:dipeptidyl-peptidase activity"/>
    <property type="evidence" value="ECO:0007669"/>
    <property type="project" value="InterPro"/>
</dbReference>
<evidence type="ECO:0000256" key="1">
    <source>
        <dbReference type="SAM" id="MobiDB-lite"/>
    </source>
</evidence>
<dbReference type="AlphaFoldDB" id="A0A382N085"/>
<dbReference type="InterPro" id="IPR013736">
    <property type="entry name" value="Xaa-Pro_dipept_C"/>
</dbReference>
<dbReference type="Pfam" id="PF08530">
    <property type="entry name" value="PepX_C"/>
    <property type="match status" value="1"/>
</dbReference>
<proteinExistence type="predicted"/>
<name>A0A382N085_9ZZZZ</name>
<protein>
    <recommendedName>
        <fullName evidence="2">Xaa-Pro dipeptidyl-peptidase C-terminal domain-containing protein</fullName>
    </recommendedName>
</protein>